<accession>A0A0D8IUY6</accession>
<organism evidence="1 2">
    <name type="scientific">Ruthenibacterium lactatiformans</name>
    <dbReference type="NCBI Taxonomy" id="1550024"/>
    <lineage>
        <taxon>Bacteria</taxon>
        <taxon>Bacillati</taxon>
        <taxon>Bacillota</taxon>
        <taxon>Clostridia</taxon>
        <taxon>Eubacteriales</taxon>
        <taxon>Oscillospiraceae</taxon>
        <taxon>Ruthenibacterium</taxon>
    </lineage>
</organism>
<dbReference type="RefSeq" id="WP_009322619.1">
    <property type="nucleotide sequence ID" value="NZ_DAWBJP010000097.1"/>
</dbReference>
<gene>
    <name evidence="1" type="ORF">TQ39_17765</name>
</gene>
<keyword evidence="2" id="KW-1185">Reference proteome</keyword>
<dbReference type="PATRIC" id="fig|1550024.3.peg.4065"/>
<dbReference type="AlphaFoldDB" id="A0A0D8IUY6"/>
<reference evidence="1" key="1">
    <citation type="submission" date="2015-02" db="EMBL/GenBank/DDBJ databases">
        <title>A novel member of the family Ruminococcaceae isolated from human feces.</title>
        <authorList>
            <person name="Shkoporov A.N."/>
            <person name="Chaplin A.V."/>
            <person name="Motuzova O.V."/>
            <person name="Kafarskaia L.I."/>
            <person name="Khokhlova E.V."/>
            <person name="Efimov B.A."/>
        </authorList>
    </citation>
    <scope>NUCLEOTIDE SEQUENCE [LARGE SCALE GENOMIC DNA]</scope>
    <source>
        <strain evidence="1">585-1</strain>
    </source>
</reference>
<sequence length="250" mass="28876">MAKKHGHYCKVCEEYKSNESFSGKGHSAHICKKCAVLSPAERSREMTLARLMNLPYRLSAEQKAWLKGLQKDKCPEIAEAAQMVYAEHFPYAERNERKQQLHISEMTFVVQDELWDEYGDSFDAQIMFILDRKTRLISCTQAGASNTIELTAKEMRKLLNRIVNAYEIFCWEEDFSQEMPDVLGEEEDLADIEVSEDEGQPSWSVSVSYSNGEKQQMKGFDIPIRVNELALDLLQYFENDEDADDDEPYI</sequence>
<comment type="caution">
    <text evidence="1">The sequence shown here is derived from an EMBL/GenBank/DDBJ whole genome shotgun (WGS) entry which is preliminary data.</text>
</comment>
<name>A0A0D8IUY6_9FIRM</name>
<evidence type="ECO:0000313" key="1">
    <source>
        <dbReference type="EMBL" id="KJF38505.1"/>
    </source>
</evidence>
<protein>
    <submittedName>
        <fullName evidence="1">Uncharacterized protein</fullName>
    </submittedName>
</protein>
<dbReference type="EMBL" id="JXXK01000040">
    <property type="protein sequence ID" value="KJF38505.1"/>
    <property type="molecule type" value="Genomic_DNA"/>
</dbReference>
<evidence type="ECO:0000313" key="2">
    <source>
        <dbReference type="Proteomes" id="UP000032483"/>
    </source>
</evidence>
<dbReference type="GeneID" id="99804717"/>
<dbReference type="Proteomes" id="UP000032483">
    <property type="component" value="Unassembled WGS sequence"/>
</dbReference>
<proteinExistence type="predicted"/>